<evidence type="ECO:0000256" key="1">
    <source>
        <dbReference type="SAM" id="MobiDB-lite"/>
    </source>
</evidence>
<dbReference type="EMBL" id="BAAAXF010000018">
    <property type="protein sequence ID" value="GAA3494970.1"/>
    <property type="molecule type" value="Genomic_DNA"/>
</dbReference>
<reference evidence="3" key="1">
    <citation type="journal article" date="2019" name="Int. J. Syst. Evol. Microbiol.">
        <title>The Global Catalogue of Microorganisms (GCM) 10K type strain sequencing project: providing services to taxonomists for standard genome sequencing and annotation.</title>
        <authorList>
            <consortium name="The Broad Institute Genomics Platform"/>
            <consortium name="The Broad Institute Genome Sequencing Center for Infectious Disease"/>
            <person name="Wu L."/>
            <person name="Ma J."/>
        </authorList>
    </citation>
    <scope>NUCLEOTIDE SEQUENCE [LARGE SCALE GENOMIC DNA]</scope>
    <source>
        <strain evidence="3">JCM 4816</strain>
    </source>
</reference>
<comment type="caution">
    <text evidence="2">The sequence shown here is derived from an EMBL/GenBank/DDBJ whole genome shotgun (WGS) entry which is preliminary data.</text>
</comment>
<keyword evidence="3" id="KW-1185">Reference proteome</keyword>
<proteinExistence type="predicted"/>
<evidence type="ECO:0008006" key="4">
    <source>
        <dbReference type="Google" id="ProtNLM"/>
    </source>
</evidence>
<sequence>MRTGLLRALGAATCAYGIALVYRPGLLARPLGLVGPHGRADPHDALAVRPMAWRDAATGLAMLVAPEGAALTTATAVRIASDVGDAVLFGAALSGRVRRAGAAVSALGWAALAVAGLTGGHRAAGDRPDGRHGPRRPHRPKDRPTSRYAKGVPHP</sequence>
<dbReference type="Proteomes" id="UP001501455">
    <property type="component" value="Unassembled WGS sequence"/>
</dbReference>
<feature type="compositionally biased region" description="Basic and acidic residues" evidence="1">
    <location>
        <begin position="123"/>
        <end position="132"/>
    </location>
</feature>
<evidence type="ECO:0000313" key="2">
    <source>
        <dbReference type="EMBL" id="GAA3494970.1"/>
    </source>
</evidence>
<feature type="region of interest" description="Disordered" evidence="1">
    <location>
        <begin position="120"/>
        <end position="155"/>
    </location>
</feature>
<evidence type="ECO:0000313" key="3">
    <source>
        <dbReference type="Proteomes" id="UP001501455"/>
    </source>
</evidence>
<accession>A0ABP6TJF7</accession>
<gene>
    <name evidence="2" type="ORF">GCM10019016_020700</name>
</gene>
<protein>
    <recommendedName>
        <fullName evidence="4">DUF4267 domain-containing protein</fullName>
    </recommendedName>
</protein>
<name>A0ABP6TJF7_9ACTN</name>
<organism evidence="2 3">
    <name type="scientific">Streptomyces prasinosporus</name>
    <dbReference type="NCBI Taxonomy" id="68256"/>
    <lineage>
        <taxon>Bacteria</taxon>
        <taxon>Bacillati</taxon>
        <taxon>Actinomycetota</taxon>
        <taxon>Actinomycetes</taxon>
        <taxon>Kitasatosporales</taxon>
        <taxon>Streptomycetaceae</taxon>
        <taxon>Streptomyces</taxon>
        <taxon>Streptomyces albogriseolus group</taxon>
    </lineage>
</organism>